<keyword evidence="3" id="KW-1185">Reference proteome</keyword>
<dbReference type="Gene3D" id="2.60.40.10">
    <property type="entry name" value="Immunoglobulins"/>
    <property type="match status" value="1"/>
</dbReference>
<proteinExistence type="predicted"/>
<dbReference type="Proteomes" id="UP001596012">
    <property type="component" value="Unassembled WGS sequence"/>
</dbReference>
<dbReference type="EMBL" id="JBHSFG010000009">
    <property type="protein sequence ID" value="MFC4463826.1"/>
    <property type="molecule type" value="Genomic_DNA"/>
</dbReference>
<name>A0ABV8YHR8_9ACTN</name>
<comment type="caution">
    <text evidence="2">The sequence shown here is derived from an EMBL/GenBank/DDBJ whole genome shotgun (WGS) entry which is preliminary data.</text>
</comment>
<sequence>MENDGHRLVMWRSVETVRLQTRAGRDVTANWMDLAFAGRQLPAEIVLDGEGVVYTGPPLASRTTYHWRVRVRDTDGALGPWAEATFETGILEASEWQARWISHSASDKKQDDAERLGGSDLSAAPHHVQGIEGRRGGDLDLVSLLPSRDWQLPAELGGEGADAERLDTASTSTPS</sequence>
<dbReference type="SUPFAM" id="SSF56091">
    <property type="entry name" value="DNA ligase/mRNA capping enzyme, catalytic domain"/>
    <property type="match status" value="1"/>
</dbReference>
<protein>
    <submittedName>
        <fullName evidence="2">Uncharacterized protein</fullName>
    </submittedName>
</protein>
<evidence type="ECO:0000313" key="2">
    <source>
        <dbReference type="EMBL" id="MFC4463826.1"/>
    </source>
</evidence>
<feature type="compositionally biased region" description="Basic and acidic residues" evidence="1">
    <location>
        <begin position="105"/>
        <end position="117"/>
    </location>
</feature>
<reference evidence="3" key="1">
    <citation type="journal article" date="2019" name="Int. J. Syst. Evol. Microbiol.">
        <title>The Global Catalogue of Microorganisms (GCM) 10K type strain sequencing project: providing services to taxonomists for standard genome sequencing and annotation.</title>
        <authorList>
            <consortium name="The Broad Institute Genomics Platform"/>
            <consortium name="The Broad Institute Genome Sequencing Center for Infectious Disease"/>
            <person name="Wu L."/>
            <person name="Ma J."/>
        </authorList>
    </citation>
    <scope>NUCLEOTIDE SEQUENCE [LARGE SCALE GENOMIC DNA]</scope>
    <source>
        <strain evidence="3">DT43</strain>
    </source>
</reference>
<accession>A0ABV8YHR8</accession>
<dbReference type="InterPro" id="IPR013783">
    <property type="entry name" value="Ig-like_fold"/>
</dbReference>
<evidence type="ECO:0000256" key="1">
    <source>
        <dbReference type="SAM" id="MobiDB-lite"/>
    </source>
</evidence>
<organism evidence="2 3">
    <name type="scientific">Streptomyces xiangluensis</name>
    <dbReference type="NCBI Taxonomy" id="2665720"/>
    <lineage>
        <taxon>Bacteria</taxon>
        <taxon>Bacillati</taxon>
        <taxon>Actinomycetota</taxon>
        <taxon>Actinomycetes</taxon>
        <taxon>Kitasatosporales</taxon>
        <taxon>Streptomycetaceae</taxon>
        <taxon>Streptomyces</taxon>
    </lineage>
</organism>
<feature type="region of interest" description="Disordered" evidence="1">
    <location>
        <begin position="103"/>
        <end position="134"/>
    </location>
</feature>
<dbReference type="Pfam" id="PF25788">
    <property type="entry name" value="Ig_Rha78A_N"/>
    <property type="match status" value="1"/>
</dbReference>
<evidence type="ECO:0000313" key="3">
    <source>
        <dbReference type="Proteomes" id="UP001596012"/>
    </source>
</evidence>
<feature type="region of interest" description="Disordered" evidence="1">
    <location>
        <begin position="153"/>
        <end position="175"/>
    </location>
</feature>
<gene>
    <name evidence="2" type="ORF">ACFPH6_04445</name>
</gene>